<dbReference type="EMBL" id="CP058529">
    <property type="protein sequence ID" value="QLG26838.1"/>
    <property type="molecule type" value="Genomic_DNA"/>
</dbReference>
<evidence type="ECO:0000256" key="5">
    <source>
        <dbReference type="SAM" id="Phobius"/>
    </source>
</evidence>
<dbReference type="RefSeq" id="WP_179168413.1">
    <property type="nucleotide sequence ID" value="NZ_CP058529.1"/>
</dbReference>
<feature type="transmembrane region" description="Helical" evidence="5">
    <location>
        <begin position="90"/>
        <end position="108"/>
    </location>
</feature>
<gene>
    <name evidence="7" type="ORF">HUG10_04460</name>
</gene>
<comment type="subcellular location">
    <subcellularLocation>
        <location evidence="1">Membrane</location>
        <topology evidence="1">Multi-pass membrane protein</topology>
    </subcellularLocation>
</comment>
<dbReference type="SUPFAM" id="SSF103481">
    <property type="entry name" value="Multidrug resistance efflux transporter EmrE"/>
    <property type="match status" value="2"/>
</dbReference>
<feature type="transmembrane region" description="Helical" evidence="5">
    <location>
        <begin position="147"/>
        <end position="168"/>
    </location>
</feature>
<dbReference type="PANTHER" id="PTHR32322:SF2">
    <property type="entry name" value="EAMA DOMAIN-CONTAINING PROTEIN"/>
    <property type="match status" value="1"/>
</dbReference>
<evidence type="ECO:0000259" key="6">
    <source>
        <dbReference type="Pfam" id="PF00892"/>
    </source>
</evidence>
<feature type="transmembrane region" description="Helical" evidence="5">
    <location>
        <begin position="120"/>
        <end position="141"/>
    </location>
</feature>
<accession>A0A7D5KWL0</accession>
<feature type="transmembrane region" description="Helical" evidence="5">
    <location>
        <begin position="34"/>
        <end position="55"/>
    </location>
</feature>
<keyword evidence="8" id="KW-1185">Reference proteome</keyword>
<feature type="transmembrane region" description="Helical" evidence="5">
    <location>
        <begin position="7"/>
        <end position="28"/>
    </location>
</feature>
<feature type="transmembrane region" description="Helical" evidence="5">
    <location>
        <begin position="180"/>
        <end position="202"/>
    </location>
</feature>
<keyword evidence="4 5" id="KW-0472">Membrane</keyword>
<organism evidence="7 8">
    <name type="scientific">Halorarum halophilum</name>
    <dbReference type="NCBI Taxonomy" id="2743090"/>
    <lineage>
        <taxon>Archaea</taxon>
        <taxon>Methanobacteriati</taxon>
        <taxon>Methanobacteriota</taxon>
        <taxon>Stenosarchaea group</taxon>
        <taxon>Halobacteria</taxon>
        <taxon>Halobacteriales</taxon>
        <taxon>Haloferacaceae</taxon>
        <taxon>Halorarum</taxon>
    </lineage>
</organism>
<dbReference type="InterPro" id="IPR000620">
    <property type="entry name" value="EamA_dom"/>
</dbReference>
<dbReference type="Pfam" id="PF00892">
    <property type="entry name" value="EamA"/>
    <property type="match status" value="2"/>
</dbReference>
<dbReference type="AlphaFoldDB" id="A0A7D5KWL0"/>
<dbReference type="InterPro" id="IPR050638">
    <property type="entry name" value="AA-Vitamin_Transporters"/>
</dbReference>
<evidence type="ECO:0000256" key="1">
    <source>
        <dbReference type="ARBA" id="ARBA00004141"/>
    </source>
</evidence>
<evidence type="ECO:0000256" key="2">
    <source>
        <dbReference type="ARBA" id="ARBA00022692"/>
    </source>
</evidence>
<evidence type="ECO:0000313" key="7">
    <source>
        <dbReference type="EMBL" id="QLG26838.1"/>
    </source>
</evidence>
<dbReference type="PANTHER" id="PTHR32322">
    <property type="entry name" value="INNER MEMBRANE TRANSPORTER"/>
    <property type="match status" value="1"/>
</dbReference>
<sequence>MRGARDAAGFLTLAAVWGTAFVATKAALADFPPVLLAALRFDIAAVLLFGLAFAGGRRIRPAGAGDLRPIATGGLFSIGAHHALLFSGQVYVTSAVAATLIGLIPVLTPMTTRLLRSDESLDAVGVLGVLVGFGGLLVIARPDPRNLAANAGALFVFGSAVAWVLGAVTTREDDATLRPLAMQAWMALVGAASLHVAALALGQGVGDATATAGSLGWLVYLAVVPGAGGFLLYFRLLDRLGPIQAGLLEYAIPPFAAAFGWLVLKETLAPGTVRGFLLVLVAFLLVKRRALRAGLRRAFG</sequence>
<feature type="domain" description="EamA" evidence="6">
    <location>
        <begin position="151"/>
        <end position="286"/>
    </location>
</feature>
<feature type="transmembrane region" description="Helical" evidence="5">
    <location>
        <begin position="269"/>
        <end position="286"/>
    </location>
</feature>
<dbReference type="OrthoDB" id="17861at2157"/>
<keyword evidence="3 5" id="KW-1133">Transmembrane helix</keyword>
<reference evidence="7 8" key="1">
    <citation type="submission" date="2020-07" db="EMBL/GenBank/DDBJ databases">
        <title>Gai3-2, isolated from salt lake.</title>
        <authorList>
            <person name="Cui H."/>
            <person name="Shi X."/>
        </authorList>
    </citation>
    <scope>NUCLEOTIDE SEQUENCE [LARGE SCALE GENOMIC DNA]</scope>
    <source>
        <strain evidence="7 8">Gai3-2</strain>
    </source>
</reference>
<dbReference type="GeneID" id="56028059"/>
<dbReference type="Proteomes" id="UP000509750">
    <property type="component" value="Chromosome"/>
</dbReference>
<name>A0A7D5KWL0_9EURY</name>
<evidence type="ECO:0000256" key="3">
    <source>
        <dbReference type="ARBA" id="ARBA00022989"/>
    </source>
</evidence>
<evidence type="ECO:0000256" key="4">
    <source>
        <dbReference type="ARBA" id="ARBA00023136"/>
    </source>
</evidence>
<dbReference type="GO" id="GO:0016020">
    <property type="term" value="C:membrane"/>
    <property type="evidence" value="ECO:0007669"/>
    <property type="project" value="UniProtKB-SubCell"/>
</dbReference>
<proteinExistence type="predicted"/>
<protein>
    <submittedName>
        <fullName evidence="7">DMT family transporter</fullName>
    </submittedName>
</protein>
<feature type="transmembrane region" description="Helical" evidence="5">
    <location>
        <begin position="214"/>
        <end position="234"/>
    </location>
</feature>
<evidence type="ECO:0000313" key="8">
    <source>
        <dbReference type="Proteomes" id="UP000509750"/>
    </source>
</evidence>
<feature type="domain" description="EamA" evidence="6">
    <location>
        <begin position="10"/>
        <end position="140"/>
    </location>
</feature>
<dbReference type="InterPro" id="IPR037185">
    <property type="entry name" value="EmrE-like"/>
</dbReference>
<keyword evidence="2 5" id="KW-0812">Transmembrane</keyword>
<dbReference type="KEGG" id="halg:HUG10_04460"/>